<comment type="subcellular location">
    <subcellularLocation>
        <location evidence="1">Virion membrane</location>
        <topology evidence="1">Single-pass type I membrane protein</topology>
    </subcellularLocation>
</comment>
<dbReference type="OrthoDB" id="7801at10239"/>
<dbReference type="SUPFAM" id="SSF48726">
    <property type="entry name" value="Immunoglobulin"/>
    <property type="match status" value="1"/>
</dbReference>
<evidence type="ECO:0000313" key="7">
    <source>
        <dbReference type="Proteomes" id="UP000167073"/>
    </source>
</evidence>
<keyword evidence="4" id="KW-1133">Transmembrane helix</keyword>
<feature type="transmembrane region" description="Helical" evidence="4">
    <location>
        <begin position="322"/>
        <end position="346"/>
    </location>
</feature>
<evidence type="ECO:0000256" key="1">
    <source>
        <dbReference type="ARBA" id="ARBA00004563"/>
    </source>
</evidence>
<keyword evidence="2" id="KW-0946">Virion</keyword>
<dbReference type="GO" id="GO:0055036">
    <property type="term" value="C:virion membrane"/>
    <property type="evidence" value="ECO:0007669"/>
    <property type="project" value="UniProtKB-SubCell"/>
</dbReference>
<dbReference type="GO" id="GO:0019031">
    <property type="term" value="C:viral envelope"/>
    <property type="evidence" value="ECO:0007669"/>
    <property type="project" value="UniProtKB-KW"/>
</dbReference>
<evidence type="ECO:0000256" key="2">
    <source>
        <dbReference type="ARBA" id="ARBA00022844"/>
    </source>
</evidence>
<dbReference type="InterPro" id="IPR002896">
    <property type="entry name" value="Herpes_glycop_dom"/>
</dbReference>
<dbReference type="GeneID" id="26887592"/>
<evidence type="ECO:0000313" key="6">
    <source>
        <dbReference type="EMBL" id="AFR32507.1"/>
    </source>
</evidence>
<keyword evidence="4" id="KW-0472">Membrane</keyword>
<dbReference type="GO" id="GO:0016020">
    <property type="term" value="C:membrane"/>
    <property type="evidence" value="ECO:0007669"/>
    <property type="project" value="InterPro"/>
</dbReference>
<feature type="domain" description="Herpesvirus glycoprotein D/GG/GX" evidence="5">
    <location>
        <begin position="66"/>
        <end position="190"/>
    </location>
</feature>
<accession>J9R099</accession>
<keyword evidence="4" id="KW-0812">Transmembrane</keyword>
<evidence type="ECO:0000259" key="5">
    <source>
        <dbReference type="Pfam" id="PF01537"/>
    </source>
</evidence>
<evidence type="ECO:0000256" key="4">
    <source>
        <dbReference type="SAM" id="Phobius"/>
    </source>
</evidence>
<name>J9R099_9ALPH</name>
<dbReference type="EMBL" id="JQ596859">
    <property type="protein sequence ID" value="AFR32507.1"/>
    <property type="molecule type" value="Genomic_DNA"/>
</dbReference>
<dbReference type="RefSeq" id="YP_009230199.1">
    <property type="nucleotide sequence ID" value="NC_029311.1"/>
</dbReference>
<proteinExistence type="predicted"/>
<dbReference type="Pfam" id="PF01537">
    <property type="entry name" value="Herpes_glycop_D"/>
    <property type="match status" value="1"/>
</dbReference>
<dbReference type="Proteomes" id="UP000167073">
    <property type="component" value="Segment"/>
</dbReference>
<protein>
    <submittedName>
        <fullName evidence="6">Envelope glycoprotein D</fullName>
    </submittedName>
</protein>
<gene>
    <name evidence="6" type="primary">US6</name>
</gene>
<sequence>MRSSALAVLSALLVAARVAVCLAGPVPGVTPRQPVQATDPPGVSRVFHIQPFVENPFQTPSAPVTVYYAVLERSCRSVLLSAPSEAPQVVRGASDADRRGTYNMSISWYRMGSDCAIPFFIMEFSGCPYDAGFGNCSTRTQPRWRYYDSFSAPSQDRLGIVMHAPAIETSGLYNRLIKVNDWAETTQFILEHHDREPCMWALPLHIPRDSCLSASEFAAGVTVDAIGMVPRFIPENQRAVSVYSLQRAGWDGPHQPYGSMRLPPETAAGVSNATPPPLLFDDTLNPLVEEPPVAPYAPPSWKELPIGPDPAPAPAKETRGSLLPALIAAGAIATAAILGAAACVAYRRKRAWRRRVRLPRLAEDE</sequence>
<keyword evidence="3 6" id="KW-0261">Viral envelope protein</keyword>
<organism evidence="6 7">
    <name type="scientific">Leporid alphaherpesvirus 4</name>
    <dbReference type="NCBI Taxonomy" id="481315"/>
    <lineage>
        <taxon>Viruses</taxon>
        <taxon>Duplodnaviria</taxon>
        <taxon>Heunggongvirae</taxon>
        <taxon>Peploviricota</taxon>
        <taxon>Herviviricetes</taxon>
        <taxon>Herpesvirales</taxon>
        <taxon>Orthoherpesviridae</taxon>
        <taxon>Alphaherpesvirinae</taxon>
        <taxon>Simplexvirus</taxon>
        <taxon>Simplexvirus leporidalpha4</taxon>
    </lineage>
</organism>
<evidence type="ECO:0000256" key="3">
    <source>
        <dbReference type="ARBA" id="ARBA00022879"/>
    </source>
</evidence>
<keyword evidence="7" id="KW-1185">Reference proteome</keyword>
<reference evidence="6" key="1">
    <citation type="journal article" date="2012" name="Virology">
        <title>Analysis of the genome of leporid herpesvirus 4.</title>
        <authorList>
            <person name="Babra B."/>
            <person name="Watson G."/>
            <person name="Xu W."/>
            <person name="Jeffrey B.M."/>
            <person name="Xu J.R."/>
            <person name="Rockey D.D."/>
            <person name="Rohrmann G.F."/>
            <person name="Jin L."/>
        </authorList>
    </citation>
    <scope>NUCLEOTIDE SEQUENCE [LARGE SCALE GENOMIC DNA]</scope>
    <source>
        <strain evidence="6">LHV4012612</strain>
    </source>
</reference>
<dbReference type="InterPro" id="IPR036179">
    <property type="entry name" value="Ig-like_dom_sf"/>
</dbReference>
<dbReference type="KEGG" id="vg:26887592"/>
<dbReference type="Gene3D" id="2.70.230.10">
    <property type="match status" value="1"/>
</dbReference>